<evidence type="ECO:0000313" key="2">
    <source>
        <dbReference type="EMBL" id="DBA21046.1"/>
    </source>
</evidence>
<evidence type="ECO:0000313" key="3">
    <source>
        <dbReference type="Proteomes" id="UP001181693"/>
    </source>
</evidence>
<dbReference type="AlphaFoldDB" id="A0AAV2ZRN4"/>
<dbReference type="EMBL" id="DYDO01000007">
    <property type="protein sequence ID" value="DBA21046.1"/>
    <property type="molecule type" value="Genomic_DNA"/>
</dbReference>
<organism evidence="2 3">
    <name type="scientific">Pyxicephalus adspersus</name>
    <name type="common">African bullfrog</name>
    <dbReference type="NCBI Taxonomy" id="30357"/>
    <lineage>
        <taxon>Eukaryota</taxon>
        <taxon>Metazoa</taxon>
        <taxon>Chordata</taxon>
        <taxon>Craniata</taxon>
        <taxon>Vertebrata</taxon>
        <taxon>Euteleostomi</taxon>
        <taxon>Amphibia</taxon>
        <taxon>Batrachia</taxon>
        <taxon>Anura</taxon>
        <taxon>Neobatrachia</taxon>
        <taxon>Ranoidea</taxon>
        <taxon>Pyxicephalidae</taxon>
        <taxon>Pyxicephalinae</taxon>
        <taxon>Pyxicephalus</taxon>
    </lineage>
</organism>
<gene>
    <name evidence="2" type="ORF">GDO54_017766</name>
</gene>
<accession>A0AAV2ZRN4</accession>
<proteinExistence type="predicted"/>
<reference evidence="2" key="1">
    <citation type="thesis" date="2020" institute="ProQuest LLC" country="789 East Eisenhower Parkway, Ann Arbor, MI, USA">
        <title>Comparative Genomics and Chromosome Evolution.</title>
        <authorList>
            <person name="Mudd A.B."/>
        </authorList>
    </citation>
    <scope>NUCLEOTIDE SEQUENCE</scope>
    <source>
        <strain evidence="2">1538</strain>
        <tissue evidence="2">Blood</tissue>
    </source>
</reference>
<feature type="transmembrane region" description="Helical" evidence="1">
    <location>
        <begin position="43"/>
        <end position="68"/>
    </location>
</feature>
<dbReference type="Proteomes" id="UP001181693">
    <property type="component" value="Unassembled WGS sequence"/>
</dbReference>
<keyword evidence="1" id="KW-0812">Transmembrane</keyword>
<name>A0AAV2ZRN4_PYXAD</name>
<protein>
    <recommendedName>
        <fullName evidence="4">Transmembrane protein</fullName>
    </recommendedName>
</protein>
<keyword evidence="3" id="KW-1185">Reference proteome</keyword>
<evidence type="ECO:0000256" key="1">
    <source>
        <dbReference type="SAM" id="Phobius"/>
    </source>
</evidence>
<evidence type="ECO:0008006" key="4">
    <source>
        <dbReference type="Google" id="ProtNLM"/>
    </source>
</evidence>
<comment type="caution">
    <text evidence="2">The sequence shown here is derived from an EMBL/GenBank/DDBJ whole genome shotgun (WGS) entry which is preliminary data.</text>
</comment>
<sequence length="90" mass="10878">MQTNKDCRWKKTTVPADLIERQSFTIYCVYGRSVIVDVSAVHFLLYMSLPASFTRLYLVCVHYWWIIFERLYCYNMYRIVHNTIVQNNRA</sequence>
<keyword evidence="1" id="KW-0472">Membrane</keyword>
<keyword evidence="1" id="KW-1133">Transmembrane helix</keyword>